<protein>
    <recommendedName>
        <fullName evidence="1">TniQ domain-containing protein</fullName>
    </recommendedName>
</protein>
<evidence type="ECO:0000313" key="2">
    <source>
        <dbReference type="EMBL" id="QDL36381.1"/>
    </source>
</evidence>
<dbReference type="KEGG" id="rhf:EUB48_02985"/>
<keyword evidence="3" id="KW-1185">Reference proteome</keyword>
<feature type="domain" description="TniQ" evidence="1">
    <location>
        <begin position="39"/>
        <end position="161"/>
    </location>
</feature>
<dbReference type="Pfam" id="PF06527">
    <property type="entry name" value="TniQ"/>
    <property type="match status" value="1"/>
</dbReference>
<proteinExistence type="predicted"/>
<dbReference type="AlphaFoldDB" id="A0A515D7I9"/>
<name>A0A515D7I9_9BURK</name>
<dbReference type="OrthoDB" id="9036115at2"/>
<dbReference type="Proteomes" id="UP000316798">
    <property type="component" value="Chromosome"/>
</dbReference>
<sequence length="346" mass="38761">MPSECLFRLRTWRWRLPASLGLIMSLTTPTSSEPLPVVISWRQGESAASYLLRATSRNQLSLAWLRHAAGVPEGGALRASDSPLLAWLTSTDKHRLMDAFAAPGRWNGRPSVVMNGQTILRSTAIRSTLKPQLCPLCVRETGYCQLIWEFAHITVCPVHHVNMVDFCAQCGRSLVWDRPAIDMCRCMRLIGLSNSQNVWAPESLLWQYNTYLANRLAGEGIWKWPGVPAWLDFLSLDGVFQIVRAFGARPGPFAKPMDHSTRKLTTARSQQICIRGLERLARLELDRDLSSEVQEGELVSLAKRSFRANDTDVATWLLSRLFGSGGVVKAFTPSLMAINPRQLDLF</sequence>
<accession>A0A515D7I9</accession>
<reference evidence="2 3" key="1">
    <citation type="submission" date="2019-01" db="EMBL/GenBank/DDBJ databases">
        <title>Genomic insights into a novel species Rhodoferax sp.</title>
        <authorList>
            <person name="Jin L."/>
        </authorList>
    </citation>
    <scope>NUCLEOTIDE SEQUENCE [LARGE SCALE GENOMIC DNA]</scope>
    <source>
        <strain evidence="2 3">CHu59-6-5</strain>
    </source>
</reference>
<gene>
    <name evidence="2" type="ORF">EUB48_02985</name>
</gene>
<dbReference type="InterPro" id="IPR009492">
    <property type="entry name" value="TniQ"/>
</dbReference>
<evidence type="ECO:0000259" key="1">
    <source>
        <dbReference type="Pfam" id="PF06527"/>
    </source>
</evidence>
<organism evidence="2 3">
    <name type="scientific">Rhodoferax sediminis</name>
    <dbReference type="NCBI Taxonomy" id="2509614"/>
    <lineage>
        <taxon>Bacteria</taxon>
        <taxon>Pseudomonadati</taxon>
        <taxon>Pseudomonadota</taxon>
        <taxon>Betaproteobacteria</taxon>
        <taxon>Burkholderiales</taxon>
        <taxon>Comamonadaceae</taxon>
        <taxon>Rhodoferax</taxon>
    </lineage>
</organism>
<dbReference type="EMBL" id="CP035503">
    <property type="protein sequence ID" value="QDL36381.1"/>
    <property type="molecule type" value="Genomic_DNA"/>
</dbReference>
<evidence type="ECO:0000313" key="3">
    <source>
        <dbReference type="Proteomes" id="UP000316798"/>
    </source>
</evidence>